<dbReference type="NCBIfam" id="TIGR01561">
    <property type="entry name" value="gde_arch"/>
    <property type="match status" value="1"/>
</dbReference>
<dbReference type="Pfam" id="PF12439">
    <property type="entry name" value="GDE_N"/>
    <property type="match status" value="1"/>
</dbReference>
<reference evidence="3 4" key="1">
    <citation type="submission" date="2015-02" db="EMBL/GenBank/DDBJ databases">
        <title>Improved understanding of the partial-nitritation anammox process through 23 genomes representing the majority of the microbial community.</title>
        <authorList>
            <person name="Speth D.R."/>
            <person name="In T Zandt M."/>
            <person name="Guerrero Cruz S."/>
            <person name="Jetten M.S."/>
            <person name="Dutilh B.E."/>
        </authorList>
    </citation>
    <scope>NUCLEOTIDE SEQUENCE [LARGE SCALE GENOMIC DNA]</scope>
    <source>
        <strain evidence="3">OLB20</strain>
    </source>
</reference>
<gene>
    <name evidence="3" type="ORF">TR69_WS6001000093</name>
</gene>
<dbReference type="GO" id="GO:0004135">
    <property type="term" value="F:amylo-alpha-1,6-glucosidase activity"/>
    <property type="evidence" value="ECO:0007669"/>
    <property type="project" value="InterPro"/>
</dbReference>
<dbReference type="InterPro" id="IPR032790">
    <property type="entry name" value="GDE_C"/>
</dbReference>
<dbReference type="AlphaFoldDB" id="A0A136LZZ7"/>
<dbReference type="EMBL" id="JYNZ01000002">
    <property type="protein sequence ID" value="KXK27225.1"/>
    <property type="molecule type" value="Genomic_DNA"/>
</dbReference>
<dbReference type="Pfam" id="PF06202">
    <property type="entry name" value="GDE_C"/>
    <property type="match status" value="1"/>
</dbReference>
<dbReference type="Proteomes" id="UP000070457">
    <property type="component" value="Unassembled WGS sequence"/>
</dbReference>
<evidence type="ECO:0000313" key="3">
    <source>
        <dbReference type="EMBL" id="KXK27225.1"/>
    </source>
</evidence>
<comment type="caution">
    <text evidence="3">The sequence shown here is derived from an EMBL/GenBank/DDBJ whole genome shotgun (WGS) entry which is preliminary data.</text>
</comment>
<dbReference type="Gene3D" id="1.50.10.10">
    <property type="match status" value="1"/>
</dbReference>
<feature type="domain" description="Glycogen debranching enzyme C-terminal" evidence="1">
    <location>
        <begin position="272"/>
        <end position="628"/>
    </location>
</feature>
<proteinExistence type="predicted"/>
<dbReference type="InterPro" id="IPR006451">
    <property type="entry name" value="Glycogen_debranch_arc"/>
</dbReference>
<dbReference type="GO" id="GO:0004134">
    <property type="term" value="F:4-alpha-glucanotransferase activity"/>
    <property type="evidence" value="ECO:0007669"/>
    <property type="project" value="InterPro"/>
</dbReference>
<name>A0A136LZZ7_9BACT</name>
<dbReference type="STRING" id="1617426.TR69_WS6001000093"/>
<dbReference type="SUPFAM" id="SSF48208">
    <property type="entry name" value="Six-hairpin glycosidases"/>
    <property type="match status" value="1"/>
</dbReference>
<evidence type="ECO:0000259" key="1">
    <source>
        <dbReference type="Pfam" id="PF06202"/>
    </source>
</evidence>
<evidence type="ECO:0000259" key="2">
    <source>
        <dbReference type="Pfam" id="PF12439"/>
    </source>
</evidence>
<dbReference type="InterPro" id="IPR010401">
    <property type="entry name" value="AGL/Gdb1"/>
</dbReference>
<evidence type="ECO:0000313" key="4">
    <source>
        <dbReference type="Proteomes" id="UP000070457"/>
    </source>
</evidence>
<dbReference type="InterPro" id="IPR008928">
    <property type="entry name" value="6-hairpin_glycosidase_sf"/>
</dbReference>
<protein>
    <submittedName>
        <fullName evidence="3">Amylo-alpha-1,6-glucosidase</fullName>
    </submittedName>
</protein>
<accession>A0A136LZZ7</accession>
<dbReference type="InterPro" id="IPR012341">
    <property type="entry name" value="6hp_glycosidase-like_sf"/>
</dbReference>
<dbReference type="GO" id="GO:0005980">
    <property type="term" value="P:glycogen catabolic process"/>
    <property type="evidence" value="ECO:0007669"/>
    <property type="project" value="InterPro"/>
</dbReference>
<organism evidence="3 4">
    <name type="scientific">candidate division WS6 bacterium OLB20</name>
    <dbReference type="NCBI Taxonomy" id="1617426"/>
    <lineage>
        <taxon>Bacteria</taxon>
        <taxon>Candidatus Dojkabacteria</taxon>
    </lineage>
</organism>
<feature type="domain" description="Glycogen debranching enzyme bacterial and archaeal type N-terminal" evidence="2">
    <location>
        <begin position="4"/>
        <end position="216"/>
    </location>
</feature>
<dbReference type="PANTHER" id="PTHR10569:SF2">
    <property type="entry name" value="GLYCOGEN DEBRANCHING ENZYME"/>
    <property type="match status" value="1"/>
</dbReference>
<sequence length="636" mass="73026">MYQEYLITNARGAYSSADPLYGNTRKYHGLLVVPDAGLNRFCAVNRLEEWIEAEGKQYPLSTNVYKNGGLYPDGRKQLKQFDLVTYPVWTYQLDGIEIKKSQVMQHGHNRVVVRYGISSEGEATLNIMPFVTWRSMHAVRRIEQPALIQIREEGSILIRLEETHFVRMHLHGFRYLEDPDVYRDFYYPEEQLRGYDALEDLIKTGLLQARVPAGHSEFTLVFDYFGGSEAPDEMTRQPFTDFSNRLQQLSDSYHDDNSVPRTPLTEMLVRQTDQFILSTAAGPSVIAGYHWFEDWGRDTFISFPGLFIATRRFEEARALLVRWAGLFREGLLPNRPFVQDYNSIDAVFWYAVALWRYIQETDDLKLVREVMPALESVIHAMENGTNNISIDEDGFIVDRNTPSALTWMDAKIDGVAVTDRSGRAVEIQALWYNFLKITVQLKDRINDQTHMTRARALTASLERVFEDTFFNPDTGCLYDRVLDDRKDPAIRPNQVIALALPFLLTGKRTAKRVLAVCMHELLTDSGLRTLSPNDPAYKGEYSGDQKTRDSAYHQGTIWPFLLGHYMTAVLQVNAYSKKSRNEVADLFDRLEKKLQADEVRYLSELYDPATMKPTGCISQAWSAATILDAYLMLYSS</sequence>
<dbReference type="PANTHER" id="PTHR10569">
    <property type="entry name" value="GLYCOGEN DEBRANCHING ENZYME"/>
    <property type="match status" value="1"/>
</dbReference>
<dbReference type="InterPro" id="IPR024742">
    <property type="entry name" value="Glycogen_debranch_N"/>
</dbReference>